<dbReference type="Proteomes" id="UP000239388">
    <property type="component" value="Unassembled WGS sequence"/>
</dbReference>
<dbReference type="EMBL" id="PUIB01000011">
    <property type="protein sequence ID" value="PQO38432.1"/>
    <property type="molecule type" value="Genomic_DNA"/>
</dbReference>
<organism evidence="1 2">
    <name type="scientific">Blastopirellula marina</name>
    <dbReference type="NCBI Taxonomy" id="124"/>
    <lineage>
        <taxon>Bacteria</taxon>
        <taxon>Pseudomonadati</taxon>
        <taxon>Planctomycetota</taxon>
        <taxon>Planctomycetia</taxon>
        <taxon>Pirellulales</taxon>
        <taxon>Pirellulaceae</taxon>
        <taxon>Blastopirellula</taxon>
    </lineage>
</organism>
<name>A0A2S8G1V7_9BACT</name>
<accession>A0A2S8G1V7</accession>
<dbReference type="AlphaFoldDB" id="A0A2S8G1V7"/>
<sequence length="129" mass="14998">MLSRYTIYRRRPANAPPLPDGIRQDTRFRTKHILRPTQAIVDVYLSGPSNESFGNFRDQYLELLAQRFESDQEAFDALAELARQEDVYLGCSCPTKKNPNVRHCHTWLALEFMTQKYPKLPIHFPLSGD</sequence>
<evidence type="ECO:0008006" key="3">
    <source>
        <dbReference type="Google" id="ProtNLM"/>
    </source>
</evidence>
<dbReference type="OrthoDB" id="279769at2"/>
<gene>
    <name evidence="1" type="ORF">C5Y98_10250</name>
</gene>
<evidence type="ECO:0000313" key="2">
    <source>
        <dbReference type="Proteomes" id="UP000239388"/>
    </source>
</evidence>
<proteinExistence type="predicted"/>
<reference evidence="1 2" key="1">
    <citation type="submission" date="2018-02" db="EMBL/GenBank/DDBJ databases">
        <title>Comparative genomes isolates from brazilian mangrove.</title>
        <authorList>
            <person name="Araujo J.E."/>
            <person name="Taketani R.G."/>
            <person name="Silva M.C.P."/>
            <person name="Loureco M.V."/>
            <person name="Andreote F.D."/>
        </authorList>
    </citation>
    <scope>NUCLEOTIDE SEQUENCE [LARGE SCALE GENOMIC DNA]</scope>
    <source>
        <strain evidence="1 2">NAP PRIS-MGV</strain>
    </source>
</reference>
<dbReference type="RefSeq" id="WP_105353820.1">
    <property type="nucleotide sequence ID" value="NZ_PUIB01000011.1"/>
</dbReference>
<evidence type="ECO:0000313" key="1">
    <source>
        <dbReference type="EMBL" id="PQO38432.1"/>
    </source>
</evidence>
<protein>
    <recommendedName>
        <fullName evidence="3">DUF488 domain-containing protein</fullName>
    </recommendedName>
</protein>
<comment type="caution">
    <text evidence="1">The sequence shown here is derived from an EMBL/GenBank/DDBJ whole genome shotgun (WGS) entry which is preliminary data.</text>
</comment>